<sequence>MQDLKIVGVEDGALVVEAAGGERHRLVMDDSFRSALRRQSADGGATRKAARASSSPSSARA</sequence>
<gene>
    <name evidence="3" type="ORF">CMMCAS07_16960</name>
</gene>
<dbReference type="Proteomes" id="UP000195062">
    <property type="component" value="Unassembled WGS sequence"/>
</dbReference>
<evidence type="ECO:0000256" key="1">
    <source>
        <dbReference type="SAM" id="MobiDB-lite"/>
    </source>
</evidence>
<evidence type="ECO:0000313" key="4">
    <source>
        <dbReference type="Proteomes" id="UP000195062"/>
    </source>
</evidence>
<feature type="compositionally biased region" description="Low complexity" evidence="1">
    <location>
        <begin position="51"/>
        <end position="61"/>
    </location>
</feature>
<dbReference type="AlphaFoldDB" id="A0A251XFA6"/>
<feature type="region of interest" description="Disordered" evidence="1">
    <location>
        <begin position="38"/>
        <end position="61"/>
    </location>
</feature>
<evidence type="ECO:0000259" key="2">
    <source>
        <dbReference type="Pfam" id="PF11268"/>
    </source>
</evidence>
<dbReference type="EMBL" id="MDHH01000005">
    <property type="protein sequence ID" value="OUE00780.1"/>
    <property type="molecule type" value="Genomic_DNA"/>
</dbReference>
<comment type="caution">
    <text evidence="3">The sequence shown here is derived from an EMBL/GenBank/DDBJ whole genome shotgun (WGS) entry which is preliminary data.</text>
</comment>
<dbReference type="InterPro" id="IPR021421">
    <property type="entry name" value="DUF3071"/>
</dbReference>
<proteinExistence type="predicted"/>
<dbReference type="Pfam" id="PF11268">
    <property type="entry name" value="DUF3071"/>
    <property type="match status" value="1"/>
</dbReference>
<reference evidence="3 4" key="1">
    <citation type="submission" date="2016-08" db="EMBL/GenBank/DDBJ databases">
        <title>Genome sequence of Clavibacter michiganensis subsp. michiganensis strain CASJ007.</title>
        <authorList>
            <person name="Thapa S.P."/>
            <person name="Coaker G."/>
        </authorList>
    </citation>
    <scope>NUCLEOTIDE SEQUENCE [LARGE SCALE GENOMIC DNA]</scope>
    <source>
        <strain evidence="3">CASJ007</strain>
    </source>
</reference>
<accession>A0A251XFA6</accession>
<keyword evidence="4" id="KW-1185">Reference proteome</keyword>
<feature type="domain" description="DUF3071" evidence="2">
    <location>
        <begin position="1"/>
        <end position="56"/>
    </location>
</feature>
<evidence type="ECO:0000313" key="3">
    <source>
        <dbReference type="EMBL" id="OUE00780.1"/>
    </source>
</evidence>
<protein>
    <recommendedName>
        <fullName evidence="2">DUF3071 domain-containing protein</fullName>
    </recommendedName>
</protein>
<name>A0A251XFA6_CLAMM</name>
<organism evidence="3 4">
    <name type="scientific">Clavibacter michiganensis subsp. michiganensis</name>
    <dbReference type="NCBI Taxonomy" id="33013"/>
    <lineage>
        <taxon>Bacteria</taxon>
        <taxon>Bacillati</taxon>
        <taxon>Actinomycetota</taxon>
        <taxon>Actinomycetes</taxon>
        <taxon>Micrococcales</taxon>
        <taxon>Microbacteriaceae</taxon>
        <taxon>Clavibacter</taxon>
    </lineage>
</organism>